<protein>
    <submittedName>
        <fullName evidence="1">Uncharacterized protein</fullName>
    </submittedName>
</protein>
<dbReference type="EMBL" id="CARXXK010000001">
    <property type="protein sequence ID" value="CAI6348069.1"/>
    <property type="molecule type" value="Genomic_DNA"/>
</dbReference>
<gene>
    <name evidence="1" type="ORF">MEUPH1_LOCUS4782</name>
</gene>
<accession>A0AAV0VV03</accession>
<proteinExistence type="predicted"/>
<evidence type="ECO:0000313" key="2">
    <source>
        <dbReference type="Proteomes" id="UP001160148"/>
    </source>
</evidence>
<name>A0AAV0VV03_9HEMI</name>
<organism evidence="1 2">
    <name type="scientific">Macrosiphum euphorbiae</name>
    <name type="common">potato aphid</name>
    <dbReference type="NCBI Taxonomy" id="13131"/>
    <lineage>
        <taxon>Eukaryota</taxon>
        <taxon>Metazoa</taxon>
        <taxon>Ecdysozoa</taxon>
        <taxon>Arthropoda</taxon>
        <taxon>Hexapoda</taxon>
        <taxon>Insecta</taxon>
        <taxon>Pterygota</taxon>
        <taxon>Neoptera</taxon>
        <taxon>Paraneoptera</taxon>
        <taxon>Hemiptera</taxon>
        <taxon>Sternorrhyncha</taxon>
        <taxon>Aphidomorpha</taxon>
        <taxon>Aphidoidea</taxon>
        <taxon>Aphididae</taxon>
        <taxon>Macrosiphini</taxon>
        <taxon>Macrosiphum</taxon>
    </lineage>
</organism>
<comment type="caution">
    <text evidence="1">The sequence shown here is derived from an EMBL/GenBank/DDBJ whole genome shotgun (WGS) entry which is preliminary data.</text>
</comment>
<dbReference type="AlphaFoldDB" id="A0AAV0VV03"/>
<evidence type="ECO:0000313" key="1">
    <source>
        <dbReference type="EMBL" id="CAI6348069.1"/>
    </source>
</evidence>
<sequence length="99" mass="11520">MPITSVPDPELAHSDLNVVELRETCRDILKIFTFFQDDKQDINKHVGRLARSYKGLLMRQPYQSFNSFCMKNIQEVKENIFSEIENLSYAGYTFDAPLV</sequence>
<dbReference type="Proteomes" id="UP001160148">
    <property type="component" value="Unassembled WGS sequence"/>
</dbReference>
<reference evidence="1 2" key="1">
    <citation type="submission" date="2023-01" db="EMBL/GenBank/DDBJ databases">
        <authorList>
            <person name="Whitehead M."/>
        </authorList>
    </citation>
    <scope>NUCLEOTIDE SEQUENCE [LARGE SCALE GENOMIC DNA]</scope>
</reference>
<keyword evidence="2" id="KW-1185">Reference proteome</keyword>